<dbReference type="AlphaFoldDB" id="A0A1H2YRU7"/>
<dbReference type="InterPro" id="IPR029044">
    <property type="entry name" value="Nucleotide-diphossugar_trans"/>
</dbReference>
<protein>
    <recommendedName>
        <fullName evidence="1">DUF4301 domain-containing protein</fullName>
    </recommendedName>
</protein>
<dbReference type="EMBL" id="FNNJ01000003">
    <property type="protein sequence ID" value="SDX07239.1"/>
    <property type="molecule type" value="Genomic_DNA"/>
</dbReference>
<dbReference type="Pfam" id="PF14134">
    <property type="entry name" value="DUF4301"/>
    <property type="match status" value="1"/>
</dbReference>
<dbReference type="InterPro" id="IPR025393">
    <property type="entry name" value="DUF4301"/>
</dbReference>
<keyword evidence="3" id="KW-1185">Reference proteome</keyword>
<gene>
    <name evidence="2" type="ORF">SAMN05444411_10324</name>
</gene>
<proteinExistence type="predicted"/>
<feature type="domain" description="DUF4301" evidence="1">
    <location>
        <begin position="4"/>
        <end position="509"/>
    </location>
</feature>
<reference evidence="2 3" key="1">
    <citation type="submission" date="2016-10" db="EMBL/GenBank/DDBJ databases">
        <authorList>
            <person name="de Groot N.N."/>
        </authorList>
    </citation>
    <scope>NUCLEOTIDE SEQUENCE [LARGE SCALE GENOMIC DNA]</scope>
    <source>
        <strain evidence="2 3">DSM 24956</strain>
    </source>
</reference>
<accession>A0A1H2YRU7</accession>
<dbReference type="SUPFAM" id="SSF53448">
    <property type="entry name" value="Nucleotide-diphospho-sugar transferases"/>
    <property type="match status" value="1"/>
</dbReference>
<sequence length="517" mass="59130">MLLKKDINKINEKGLTEQIVNEQINRFKQGYPSLKIIKAATVNNGIKAIQNNELSQLVNYYEDNSKQLKMVKFVPASGAASRMFKNLFEILNSYKGSEEDYLKLMENQNIGSFYHMYQNIRNFAFFNDLNNALNSKKSSFEDIANRKDILSLLKSLLTEEGLNYANLPKGLLKFHKQENETRTPVEEHLIEGAKYARSEKKVNLHFTVSENHLKLFKTHINEVVGKYENIFKIKYNINFSIQNPNTDTVAVDLDNNPFRDEKGDIVYRPGGHGALLQNLNKISADLVFVKNIDNVVQDRIKQDTILYKKALAGLLIKLREETFSWLNKLNKPNATKYINNAKNFVANGLNNKLPEAFDKLPELEQIKFLTNKLNRPIRVCGMVKNEGEPGGGPFWVENEDNSVSLQIVESSQIDEDKKDLMKKATHFNPVDLVCSLSNHKGEQFDLNKYTDPNTGFISQKSLKGRDLKALELPGLWNGAMANWNTVFVEVPISTFAPVKTVNDLLKKEHLYEKDYLI</sequence>
<evidence type="ECO:0000313" key="2">
    <source>
        <dbReference type="EMBL" id="SDX07239.1"/>
    </source>
</evidence>
<evidence type="ECO:0000313" key="3">
    <source>
        <dbReference type="Proteomes" id="UP000199595"/>
    </source>
</evidence>
<dbReference type="STRING" id="762486.SAMN05444411_10324"/>
<organism evidence="2 3">
    <name type="scientific">Lutibacter oricola</name>
    <dbReference type="NCBI Taxonomy" id="762486"/>
    <lineage>
        <taxon>Bacteria</taxon>
        <taxon>Pseudomonadati</taxon>
        <taxon>Bacteroidota</taxon>
        <taxon>Flavobacteriia</taxon>
        <taxon>Flavobacteriales</taxon>
        <taxon>Flavobacteriaceae</taxon>
        <taxon>Lutibacter</taxon>
    </lineage>
</organism>
<name>A0A1H2YRU7_9FLAO</name>
<dbReference type="Proteomes" id="UP000199595">
    <property type="component" value="Unassembled WGS sequence"/>
</dbReference>
<dbReference type="OrthoDB" id="5572060at2"/>
<evidence type="ECO:0000259" key="1">
    <source>
        <dbReference type="Pfam" id="PF14134"/>
    </source>
</evidence>
<dbReference type="RefSeq" id="WP_090122023.1">
    <property type="nucleotide sequence ID" value="NZ_FNNJ01000003.1"/>
</dbReference>